<dbReference type="PANTHER" id="PTHR31367:SF5">
    <property type="entry name" value="CYTOSOLIC 5'-NUCLEOTIDASE 1A"/>
    <property type="match status" value="1"/>
</dbReference>
<dbReference type="GO" id="GO:0000287">
    <property type="term" value="F:magnesium ion binding"/>
    <property type="evidence" value="ECO:0007669"/>
    <property type="project" value="InterPro"/>
</dbReference>
<dbReference type="InterPro" id="IPR010394">
    <property type="entry name" value="5-nucleotidase"/>
</dbReference>
<dbReference type="InterPro" id="IPR036412">
    <property type="entry name" value="HAD-like_sf"/>
</dbReference>
<accession>A0A644TIE9</accession>
<reference evidence="1" key="1">
    <citation type="submission" date="2019-08" db="EMBL/GenBank/DDBJ databases">
        <authorList>
            <person name="Kucharzyk K."/>
            <person name="Murdoch R.W."/>
            <person name="Higgins S."/>
            <person name="Loffler F."/>
        </authorList>
    </citation>
    <scope>NUCLEOTIDE SEQUENCE</scope>
</reference>
<dbReference type="GO" id="GO:0009117">
    <property type="term" value="P:nucleotide metabolic process"/>
    <property type="evidence" value="ECO:0007669"/>
    <property type="project" value="InterPro"/>
</dbReference>
<dbReference type="Pfam" id="PF06189">
    <property type="entry name" value="5-nucleotidase"/>
    <property type="match status" value="1"/>
</dbReference>
<name>A0A644TIE9_9ZZZZ</name>
<protein>
    <recommendedName>
        <fullName evidence="2">5'-nucleotidase</fullName>
    </recommendedName>
</protein>
<evidence type="ECO:0008006" key="2">
    <source>
        <dbReference type="Google" id="ProtNLM"/>
    </source>
</evidence>
<evidence type="ECO:0000313" key="1">
    <source>
        <dbReference type="EMBL" id="MPL66062.1"/>
    </source>
</evidence>
<dbReference type="PANTHER" id="PTHR31367">
    <property type="entry name" value="CYTOSOLIC 5'-NUCLEOTIDASE 1 FAMILY MEMBER"/>
    <property type="match status" value="1"/>
</dbReference>
<dbReference type="EMBL" id="VSSQ01000030">
    <property type="protein sequence ID" value="MPL66062.1"/>
    <property type="molecule type" value="Genomic_DNA"/>
</dbReference>
<comment type="caution">
    <text evidence="1">The sequence shown here is derived from an EMBL/GenBank/DDBJ whole genome shotgun (WGS) entry which is preliminary data.</text>
</comment>
<dbReference type="AlphaFoldDB" id="A0A644TIE9"/>
<sequence length="305" mass="33873">MPYPIESKIVIAVSSSALFDLSESDEVFRARGEDAYRGWMSAHSAEVLRPGNAFWFVKRFLSLNRGYAQGQGPAEVVLLSRNDPEAGIRIFKSIRHYDLNIIRAAFLDGRSPYPYIDAFGAALFLSTNTDDVKAAIDAGLPAGLILSPGFGEDEEGELRVAFDFDGVIAGDEAERLYRSPGGQERFAEVELSKAETPLDPGPMKPFFEKLAALQQHQRSAARQAEVKVRTAIITARNAPAHERVINTLKRWGIFTDEIFFLGGIEKRRILEAFKPHLFFDDQLRHFEDVGPMAACVHVPFGVANT</sequence>
<dbReference type="GO" id="GO:0000166">
    <property type="term" value="F:nucleotide binding"/>
    <property type="evidence" value="ECO:0007669"/>
    <property type="project" value="InterPro"/>
</dbReference>
<organism evidence="1">
    <name type="scientific">bioreactor metagenome</name>
    <dbReference type="NCBI Taxonomy" id="1076179"/>
    <lineage>
        <taxon>unclassified sequences</taxon>
        <taxon>metagenomes</taxon>
        <taxon>ecological metagenomes</taxon>
    </lineage>
</organism>
<dbReference type="GO" id="GO:0005737">
    <property type="term" value="C:cytoplasm"/>
    <property type="evidence" value="ECO:0007669"/>
    <property type="project" value="InterPro"/>
</dbReference>
<gene>
    <name evidence="1" type="ORF">SDC9_11730</name>
</gene>
<proteinExistence type="predicted"/>
<dbReference type="SUPFAM" id="SSF56784">
    <property type="entry name" value="HAD-like"/>
    <property type="match status" value="1"/>
</dbReference>
<dbReference type="GO" id="GO:0008253">
    <property type="term" value="F:5'-nucleotidase activity"/>
    <property type="evidence" value="ECO:0007669"/>
    <property type="project" value="InterPro"/>
</dbReference>